<name>A0A151P0Q6_ALLMI</name>
<protein>
    <submittedName>
        <fullName evidence="2">Uncharacterized protein</fullName>
    </submittedName>
</protein>
<comment type="caution">
    <text evidence="2">The sequence shown here is derived from an EMBL/GenBank/DDBJ whole genome shotgun (WGS) entry which is preliminary data.</text>
</comment>
<dbReference type="Proteomes" id="UP000050525">
    <property type="component" value="Unassembled WGS sequence"/>
</dbReference>
<proteinExistence type="predicted"/>
<dbReference type="EMBL" id="AKHW03001382">
    <property type="protein sequence ID" value="KYO42624.1"/>
    <property type="molecule type" value="Genomic_DNA"/>
</dbReference>
<feature type="compositionally biased region" description="Low complexity" evidence="1">
    <location>
        <begin position="17"/>
        <end position="29"/>
    </location>
</feature>
<keyword evidence="3" id="KW-1185">Reference proteome</keyword>
<sequence>MISGRKEESAGASALRPADSPGPSSPADGKPNRRCPLPSTGSLPSLKHGCIHLRTWRGGEKHVSCCSPIAKGPERLSS</sequence>
<evidence type="ECO:0000256" key="1">
    <source>
        <dbReference type="SAM" id="MobiDB-lite"/>
    </source>
</evidence>
<accession>A0A151P0Q6</accession>
<gene>
    <name evidence="2" type="ORF">Y1Q_0000294</name>
</gene>
<evidence type="ECO:0000313" key="2">
    <source>
        <dbReference type="EMBL" id="KYO42624.1"/>
    </source>
</evidence>
<organism evidence="2 3">
    <name type="scientific">Alligator mississippiensis</name>
    <name type="common">American alligator</name>
    <dbReference type="NCBI Taxonomy" id="8496"/>
    <lineage>
        <taxon>Eukaryota</taxon>
        <taxon>Metazoa</taxon>
        <taxon>Chordata</taxon>
        <taxon>Craniata</taxon>
        <taxon>Vertebrata</taxon>
        <taxon>Euteleostomi</taxon>
        <taxon>Archelosauria</taxon>
        <taxon>Archosauria</taxon>
        <taxon>Crocodylia</taxon>
        <taxon>Alligatoridae</taxon>
        <taxon>Alligatorinae</taxon>
        <taxon>Alligator</taxon>
    </lineage>
</organism>
<dbReference type="AlphaFoldDB" id="A0A151P0Q6"/>
<reference evidence="2 3" key="1">
    <citation type="journal article" date="2012" name="Genome Biol.">
        <title>Sequencing three crocodilian genomes to illuminate the evolution of archosaurs and amniotes.</title>
        <authorList>
            <person name="St John J.A."/>
            <person name="Braun E.L."/>
            <person name="Isberg S.R."/>
            <person name="Miles L.G."/>
            <person name="Chong A.Y."/>
            <person name="Gongora J."/>
            <person name="Dalzell P."/>
            <person name="Moran C."/>
            <person name="Bed'hom B."/>
            <person name="Abzhanov A."/>
            <person name="Burgess S.C."/>
            <person name="Cooksey A.M."/>
            <person name="Castoe T.A."/>
            <person name="Crawford N.G."/>
            <person name="Densmore L.D."/>
            <person name="Drew J.C."/>
            <person name="Edwards S.V."/>
            <person name="Faircloth B.C."/>
            <person name="Fujita M.K."/>
            <person name="Greenwold M.J."/>
            <person name="Hoffmann F.G."/>
            <person name="Howard J.M."/>
            <person name="Iguchi T."/>
            <person name="Janes D.E."/>
            <person name="Khan S.Y."/>
            <person name="Kohno S."/>
            <person name="de Koning A.J."/>
            <person name="Lance S.L."/>
            <person name="McCarthy F.M."/>
            <person name="McCormack J.E."/>
            <person name="Merchant M.E."/>
            <person name="Peterson D.G."/>
            <person name="Pollock D.D."/>
            <person name="Pourmand N."/>
            <person name="Raney B.J."/>
            <person name="Roessler K.A."/>
            <person name="Sanford J.R."/>
            <person name="Sawyer R.H."/>
            <person name="Schmidt C.J."/>
            <person name="Triplett E.W."/>
            <person name="Tuberville T.D."/>
            <person name="Venegas-Anaya M."/>
            <person name="Howard J.T."/>
            <person name="Jarvis E.D."/>
            <person name="Guillette L.J.Jr."/>
            <person name="Glenn T.C."/>
            <person name="Green R.E."/>
            <person name="Ray D.A."/>
        </authorList>
    </citation>
    <scope>NUCLEOTIDE SEQUENCE [LARGE SCALE GENOMIC DNA]</scope>
    <source>
        <strain evidence="2">KSC_2009_1</strain>
    </source>
</reference>
<feature type="region of interest" description="Disordered" evidence="1">
    <location>
        <begin position="1"/>
        <end position="47"/>
    </location>
</feature>
<evidence type="ECO:0000313" key="3">
    <source>
        <dbReference type="Proteomes" id="UP000050525"/>
    </source>
</evidence>